<feature type="compositionally biased region" description="Basic and acidic residues" evidence="10">
    <location>
        <begin position="408"/>
        <end position="422"/>
    </location>
</feature>
<evidence type="ECO:0000256" key="2">
    <source>
        <dbReference type="ARBA" id="ARBA00012796"/>
    </source>
</evidence>
<keyword evidence="6" id="KW-0949">S-adenosyl-L-methionine</keyword>
<feature type="region of interest" description="Disordered" evidence="10">
    <location>
        <begin position="395"/>
        <end position="440"/>
    </location>
</feature>
<accession>G7DUN5</accession>
<organism evidence="12 13">
    <name type="scientific">Mixia osmundae (strain CBS 9802 / IAM 14324 / JCM 22182 / KY 12970)</name>
    <dbReference type="NCBI Taxonomy" id="764103"/>
    <lineage>
        <taxon>Eukaryota</taxon>
        <taxon>Fungi</taxon>
        <taxon>Dikarya</taxon>
        <taxon>Basidiomycota</taxon>
        <taxon>Pucciniomycotina</taxon>
        <taxon>Mixiomycetes</taxon>
        <taxon>Mixiales</taxon>
        <taxon>Mixiaceae</taxon>
        <taxon>Mixia</taxon>
    </lineage>
</organism>
<dbReference type="FunCoup" id="G7DUN5">
    <property type="interactions" value="214"/>
</dbReference>
<dbReference type="CDD" id="cd02440">
    <property type="entry name" value="AdoMet_MTases"/>
    <property type="match status" value="1"/>
</dbReference>
<keyword evidence="7" id="KW-0819">tRNA processing</keyword>
<dbReference type="GO" id="GO:0030488">
    <property type="term" value="P:tRNA methylation"/>
    <property type="evidence" value="ECO:0007669"/>
    <property type="project" value="InterPro"/>
</dbReference>
<dbReference type="Proteomes" id="UP000009131">
    <property type="component" value="Unassembled WGS sequence"/>
</dbReference>
<dbReference type="OMA" id="RVARICC"/>
<dbReference type="HOGENOM" id="CLU_025402_4_1_1"/>
<dbReference type="InParanoid" id="G7DUN5"/>
<feature type="domain" description="tRNA (adenine(58)-N(1))-methyltransferase catalytic subunit TRM61 C-terminal" evidence="11">
    <location>
        <begin position="196"/>
        <end position="416"/>
    </location>
</feature>
<name>G7DUN5_MIXOS</name>
<evidence type="ECO:0000256" key="4">
    <source>
        <dbReference type="ARBA" id="ARBA00022603"/>
    </source>
</evidence>
<dbReference type="EMBL" id="BABT02000030">
    <property type="protein sequence ID" value="GAA94295.1"/>
    <property type="molecule type" value="Genomic_DNA"/>
</dbReference>
<evidence type="ECO:0000256" key="7">
    <source>
        <dbReference type="ARBA" id="ARBA00022694"/>
    </source>
</evidence>
<evidence type="ECO:0000259" key="11">
    <source>
        <dbReference type="Pfam" id="PF08704"/>
    </source>
</evidence>
<evidence type="ECO:0000256" key="9">
    <source>
        <dbReference type="ARBA" id="ARBA00033309"/>
    </source>
</evidence>
<dbReference type="EC" id="2.1.1.220" evidence="2"/>
<comment type="subcellular location">
    <subcellularLocation>
        <location evidence="1">Nucleus</location>
    </subcellularLocation>
</comment>
<dbReference type="RefSeq" id="XP_014564936.1">
    <property type="nucleotide sequence ID" value="XM_014709450.1"/>
</dbReference>
<dbReference type="Gene3D" id="3.10.330.20">
    <property type="match status" value="1"/>
</dbReference>
<dbReference type="eggNOG" id="KOG2915">
    <property type="taxonomic scope" value="Eukaryota"/>
</dbReference>
<dbReference type="PANTHER" id="PTHR12133">
    <property type="entry name" value="TRNA (ADENINE(58)-N(1))-METHYLTRANSFERASE"/>
    <property type="match status" value="1"/>
</dbReference>
<gene>
    <name evidence="12" type="primary">Mo00944</name>
    <name evidence="12" type="ORF">E5Q_00944</name>
</gene>
<protein>
    <recommendedName>
        <fullName evidence="3">tRNA (adenine(58)-N(1))-methyltransferase catalytic subunit TRM61</fullName>
        <ecNumber evidence="2">2.1.1.220</ecNumber>
    </recommendedName>
    <alternativeName>
        <fullName evidence="9">tRNA(m1A58)-methyltransferase subunit TRM61</fullName>
    </alternativeName>
</protein>
<dbReference type="InterPro" id="IPR029063">
    <property type="entry name" value="SAM-dependent_MTases_sf"/>
</dbReference>
<sequence>MSRSQVIGNGLEIPGFDEIYRIFVGHGWQGGSSQLVISLLHRFCSQTDFCLCQASWSAQVVASREAIMRNAQSAYRKILGQVTSSELGRSSLVAMSTRSHLTAILKHLIPPSALVMTAHDTNKRPRKSSADFHMGQCCIELVREGDLVILYFSRENLQYVKIAAGTELQARFGAFRHSDMIGQPYGTKLSSVRNNGFVYLLRPTPELWTQCLKHRTQILYMPDMAFVTSLLNVKPGDSMIEAGTGSGSFTHTAARILGESGALHSFEFHAERYATARAEFAENNLDCVRLRHRDVCKDGFGLNDAVDSIFLDLPAPWEALASAKVAMKHDRIGRICCYSPCMEQVTKTVNALNAHGFSDVMMYETLLQMMEASPAAAPSIDDTITRIKAIEERRSVKREHQIAAAKRKREDRQQSETGHAEDGSPSSKRAKDGHTDSPALSDVESALCTTTASTSLPPAPNVGTANAVLKAMPQLPPKAFTVARAGSRQKVAQVDLKPAPLLRGHTSYLTFATLLPASAEPQDEYVTVKEEPAKQAISA</sequence>
<keyword evidence="8" id="KW-0539">Nucleus</keyword>
<reference evidence="12 13" key="1">
    <citation type="journal article" date="2011" name="J. Gen. Appl. Microbiol.">
        <title>Draft genome sequencing of the enigmatic basidiomycete Mixia osmundae.</title>
        <authorList>
            <person name="Nishida H."/>
            <person name="Nagatsuka Y."/>
            <person name="Sugiyama J."/>
        </authorList>
    </citation>
    <scope>NUCLEOTIDE SEQUENCE [LARGE SCALE GENOMIC DNA]</scope>
    <source>
        <strain evidence="13">CBS 9802 / IAM 14324 / JCM 22182 / KY 12970</strain>
    </source>
</reference>
<dbReference type="PANTHER" id="PTHR12133:SF2">
    <property type="entry name" value="TRNA (ADENINE(58)-N(1))-METHYLTRANSFERASE CATALYTIC SUBUNIT TRMT61A"/>
    <property type="match status" value="1"/>
</dbReference>
<evidence type="ECO:0000256" key="5">
    <source>
        <dbReference type="ARBA" id="ARBA00022679"/>
    </source>
</evidence>
<evidence type="ECO:0000256" key="8">
    <source>
        <dbReference type="ARBA" id="ARBA00023242"/>
    </source>
</evidence>
<keyword evidence="13" id="KW-1185">Reference proteome</keyword>
<comment type="caution">
    <text evidence="12">The sequence shown here is derived from an EMBL/GenBank/DDBJ whole genome shotgun (WGS) entry which is preliminary data.</text>
</comment>
<dbReference type="OrthoDB" id="1925287at2759"/>
<evidence type="ECO:0000313" key="13">
    <source>
        <dbReference type="Proteomes" id="UP000009131"/>
    </source>
</evidence>
<keyword evidence="5" id="KW-0808">Transferase</keyword>
<reference evidence="12 13" key="2">
    <citation type="journal article" date="2012" name="Open Biol.">
        <title>Characteristics of nucleosomes and linker DNA regions on the genome of the basidiomycete Mixia osmundae revealed by mono- and dinucleosome mapping.</title>
        <authorList>
            <person name="Nishida H."/>
            <person name="Kondo S."/>
            <person name="Matsumoto T."/>
            <person name="Suzuki Y."/>
            <person name="Yoshikawa H."/>
            <person name="Taylor T.D."/>
            <person name="Sugiyama J."/>
        </authorList>
    </citation>
    <scope>NUCLEOTIDE SEQUENCE [LARGE SCALE GENOMIC DNA]</scope>
    <source>
        <strain evidence="13">CBS 9802 / IAM 14324 / JCM 22182 / KY 12970</strain>
    </source>
</reference>
<dbReference type="SUPFAM" id="SSF53335">
    <property type="entry name" value="S-adenosyl-L-methionine-dependent methyltransferases"/>
    <property type="match status" value="1"/>
</dbReference>
<dbReference type="InterPro" id="IPR049470">
    <property type="entry name" value="TRM61_C"/>
</dbReference>
<dbReference type="STRING" id="764103.G7DUN5"/>
<dbReference type="AlphaFoldDB" id="G7DUN5"/>
<evidence type="ECO:0000313" key="12">
    <source>
        <dbReference type="EMBL" id="GAA94295.1"/>
    </source>
</evidence>
<dbReference type="Pfam" id="PF08704">
    <property type="entry name" value="GCD14"/>
    <property type="match status" value="1"/>
</dbReference>
<evidence type="ECO:0000256" key="6">
    <source>
        <dbReference type="ARBA" id="ARBA00022691"/>
    </source>
</evidence>
<dbReference type="GO" id="GO:0031515">
    <property type="term" value="C:tRNA (m1A) methyltransferase complex"/>
    <property type="evidence" value="ECO:0007669"/>
    <property type="project" value="InterPro"/>
</dbReference>
<evidence type="ECO:0000256" key="10">
    <source>
        <dbReference type="SAM" id="MobiDB-lite"/>
    </source>
</evidence>
<dbReference type="PROSITE" id="PS51620">
    <property type="entry name" value="SAM_TRM61"/>
    <property type="match status" value="1"/>
</dbReference>
<evidence type="ECO:0000256" key="1">
    <source>
        <dbReference type="ARBA" id="ARBA00004123"/>
    </source>
</evidence>
<dbReference type="Gene3D" id="3.40.50.150">
    <property type="entry name" value="Vaccinia Virus protein VP39"/>
    <property type="match status" value="1"/>
</dbReference>
<evidence type="ECO:0000256" key="3">
    <source>
        <dbReference type="ARBA" id="ARBA00015963"/>
    </source>
</evidence>
<dbReference type="GO" id="GO:0005634">
    <property type="term" value="C:nucleus"/>
    <property type="evidence" value="ECO:0007669"/>
    <property type="project" value="UniProtKB-SubCell"/>
</dbReference>
<proteinExistence type="predicted"/>
<keyword evidence="4" id="KW-0489">Methyltransferase</keyword>
<dbReference type="InterPro" id="IPR014816">
    <property type="entry name" value="tRNA_MeTrfase_Gcd14"/>
</dbReference>
<dbReference type="GO" id="GO:0160107">
    <property type="term" value="F:tRNA (adenine(58)-N1)-methyltransferase activity"/>
    <property type="evidence" value="ECO:0007669"/>
    <property type="project" value="UniProtKB-EC"/>
</dbReference>